<accession>A0AAV1JZB7</accession>
<evidence type="ECO:0000313" key="3">
    <source>
        <dbReference type="EMBL" id="CAK1554161.1"/>
    </source>
</evidence>
<evidence type="ECO:0000256" key="1">
    <source>
        <dbReference type="SAM" id="Coils"/>
    </source>
</evidence>
<evidence type="ECO:0000256" key="2">
    <source>
        <dbReference type="SAM" id="Phobius"/>
    </source>
</evidence>
<keyword evidence="2" id="KW-0812">Transmembrane</keyword>
<keyword evidence="2" id="KW-1133">Transmembrane helix</keyword>
<comment type="caution">
    <text evidence="3">The sequence shown here is derived from an EMBL/GenBank/DDBJ whole genome shotgun (WGS) entry which is preliminary data.</text>
</comment>
<organism evidence="3 4">
    <name type="scientific">Leptosia nina</name>
    <dbReference type="NCBI Taxonomy" id="320188"/>
    <lineage>
        <taxon>Eukaryota</taxon>
        <taxon>Metazoa</taxon>
        <taxon>Ecdysozoa</taxon>
        <taxon>Arthropoda</taxon>
        <taxon>Hexapoda</taxon>
        <taxon>Insecta</taxon>
        <taxon>Pterygota</taxon>
        <taxon>Neoptera</taxon>
        <taxon>Endopterygota</taxon>
        <taxon>Lepidoptera</taxon>
        <taxon>Glossata</taxon>
        <taxon>Ditrysia</taxon>
        <taxon>Papilionoidea</taxon>
        <taxon>Pieridae</taxon>
        <taxon>Pierinae</taxon>
        <taxon>Leptosia</taxon>
    </lineage>
</organism>
<gene>
    <name evidence="3" type="ORF">LNINA_LOCUS13093</name>
</gene>
<protein>
    <submittedName>
        <fullName evidence="3">Uncharacterized protein</fullName>
    </submittedName>
</protein>
<dbReference type="AlphaFoldDB" id="A0AAV1JZB7"/>
<feature type="transmembrane region" description="Helical" evidence="2">
    <location>
        <begin position="12"/>
        <end position="30"/>
    </location>
</feature>
<proteinExistence type="predicted"/>
<reference evidence="3 4" key="1">
    <citation type="submission" date="2023-11" db="EMBL/GenBank/DDBJ databases">
        <authorList>
            <person name="Okamura Y."/>
        </authorList>
    </citation>
    <scope>NUCLEOTIDE SEQUENCE [LARGE SCALE GENOMIC DNA]</scope>
</reference>
<sequence length="130" mass="15410">MFRSIRQSASLILLAVLFVIGMYLYFYSYIQTESDVSRHKRCISELDSLKYQLNVVTEYKNRLDSLLSEMQKKYDAERERFKEIMDSCLAMKQQTAICQSQFEDLQVECKNVKEESVKLKKEMVKLKPAR</sequence>
<keyword evidence="1" id="KW-0175">Coiled coil</keyword>
<dbReference type="Proteomes" id="UP001497472">
    <property type="component" value="Unassembled WGS sequence"/>
</dbReference>
<keyword evidence="2" id="KW-0472">Membrane</keyword>
<keyword evidence="4" id="KW-1185">Reference proteome</keyword>
<name>A0AAV1JZB7_9NEOP</name>
<feature type="coiled-coil region" evidence="1">
    <location>
        <begin position="60"/>
        <end position="122"/>
    </location>
</feature>
<dbReference type="EMBL" id="CAVLEF010000265">
    <property type="protein sequence ID" value="CAK1554161.1"/>
    <property type="molecule type" value="Genomic_DNA"/>
</dbReference>
<evidence type="ECO:0000313" key="4">
    <source>
        <dbReference type="Proteomes" id="UP001497472"/>
    </source>
</evidence>